<gene>
    <name evidence="2" type="ORF">GCM10007388_15680</name>
</gene>
<dbReference type="Pfam" id="PF07589">
    <property type="entry name" value="PEP-CTERM"/>
    <property type="match status" value="1"/>
</dbReference>
<sequence length="168" mass="18186">MRDYTQMQSVTFGIDVLANSVWFFNREVTRDLVIELRDYDNQANGLPYTSVWAKVGTLDAGKTGWQHLSVTIDDTSVLGLPSGWGGYGAEDAQGNPFLPSDRTFASVLAGVDEVAFTTLVPGFVYGFTYFDVAVDNISISPVPEPAQGGMLLAGLAGMAALARRRARR</sequence>
<dbReference type="AlphaFoldDB" id="A0AA87Y6Q0"/>
<name>A0AA87Y6Q0_9BURK</name>
<proteinExistence type="predicted"/>
<organism evidence="2 3">
    <name type="scientific">Pseudoduganella plicata</name>
    <dbReference type="NCBI Taxonomy" id="321984"/>
    <lineage>
        <taxon>Bacteria</taxon>
        <taxon>Pseudomonadati</taxon>
        <taxon>Pseudomonadota</taxon>
        <taxon>Betaproteobacteria</taxon>
        <taxon>Burkholderiales</taxon>
        <taxon>Oxalobacteraceae</taxon>
        <taxon>Telluria group</taxon>
        <taxon>Pseudoduganella</taxon>
    </lineage>
</organism>
<evidence type="ECO:0000313" key="2">
    <source>
        <dbReference type="EMBL" id="GGY83515.1"/>
    </source>
</evidence>
<comment type="caution">
    <text evidence="2">The sequence shown here is derived from an EMBL/GenBank/DDBJ whole genome shotgun (WGS) entry which is preliminary data.</text>
</comment>
<dbReference type="InterPro" id="IPR013424">
    <property type="entry name" value="Ice-binding_C"/>
</dbReference>
<reference evidence="2" key="2">
    <citation type="submission" date="2022-12" db="EMBL/GenBank/DDBJ databases">
        <authorList>
            <person name="Sun Q."/>
            <person name="Kim S."/>
        </authorList>
    </citation>
    <scope>NUCLEOTIDE SEQUENCE</scope>
    <source>
        <strain evidence="2">KCTC 12344</strain>
    </source>
</reference>
<dbReference type="Proteomes" id="UP000619512">
    <property type="component" value="Unassembled WGS sequence"/>
</dbReference>
<feature type="domain" description="Ice-binding protein C-terminal" evidence="1">
    <location>
        <begin position="141"/>
        <end position="165"/>
    </location>
</feature>
<protein>
    <recommendedName>
        <fullName evidence="1">Ice-binding protein C-terminal domain-containing protein</fullName>
    </recommendedName>
</protein>
<dbReference type="NCBIfam" id="TIGR02595">
    <property type="entry name" value="PEP_CTERM"/>
    <property type="match status" value="1"/>
</dbReference>
<reference evidence="2" key="1">
    <citation type="journal article" date="2014" name="Int. J. Syst. Evol. Microbiol.">
        <title>Complete genome sequence of Corynebacterium casei LMG S-19264T (=DSM 44701T), isolated from a smear-ripened cheese.</title>
        <authorList>
            <consortium name="US DOE Joint Genome Institute (JGI-PGF)"/>
            <person name="Walter F."/>
            <person name="Albersmeier A."/>
            <person name="Kalinowski J."/>
            <person name="Ruckert C."/>
        </authorList>
    </citation>
    <scope>NUCLEOTIDE SEQUENCE</scope>
    <source>
        <strain evidence="2">KCTC 12344</strain>
    </source>
</reference>
<evidence type="ECO:0000259" key="1">
    <source>
        <dbReference type="Pfam" id="PF07589"/>
    </source>
</evidence>
<dbReference type="EMBL" id="BMWW01000002">
    <property type="protein sequence ID" value="GGY83515.1"/>
    <property type="molecule type" value="Genomic_DNA"/>
</dbReference>
<evidence type="ECO:0000313" key="3">
    <source>
        <dbReference type="Proteomes" id="UP000619512"/>
    </source>
</evidence>
<accession>A0AA87Y6Q0</accession>